<evidence type="ECO:0000313" key="4">
    <source>
        <dbReference type="Proteomes" id="UP000233837"/>
    </source>
</evidence>
<dbReference type="PANTHER" id="PTHR35492">
    <property type="entry name" value="TRANSDUCIN/WD40 REPEAT-LIKE SUPERFAMILY PROTEIN"/>
    <property type="match status" value="1"/>
</dbReference>
<dbReference type="Pfam" id="PF25465">
    <property type="entry name" value="Beta-prop_At4g14310"/>
    <property type="match status" value="1"/>
</dbReference>
<feature type="region of interest" description="Disordered" evidence="1">
    <location>
        <begin position="58"/>
        <end position="110"/>
    </location>
</feature>
<dbReference type="InterPro" id="IPR011047">
    <property type="entry name" value="Quinoprotein_ADH-like_sf"/>
</dbReference>
<dbReference type="SUPFAM" id="SSF50998">
    <property type="entry name" value="Quinoprotein alcohol dehydrogenase-like"/>
    <property type="match status" value="1"/>
</dbReference>
<accession>A0A2I0VXF1</accession>
<organism evidence="3 4">
    <name type="scientific">Dendrobium catenatum</name>
    <dbReference type="NCBI Taxonomy" id="906689"/>
    <lineage>
        <taxon>Eukaryota</taxon>
        <taxon>Viridiplantae</taxon>
        <taxon>Streptophyta</taxon>
        <taxon>Embryophyta</taxon>
        <taxon>Tracheophyta</taxon>
        <taxon>Spermatophyta</taxon>
        <taxon>Magnoliopsida</taxon>
        <taxon>Liliopsida</taxon>
        <taxon>Asparagales</taxon>
        <taxon>Orchidaceae</taxon>
        <taxon>Epidendroideae</taxon>
        <taxon>Malaxideae</taxon>
        <taxon>Dendrobiinae</taxon>
        <taxon>Dendrobium</taxon>
    </lineage>
</organism>
<feature type="domain" description="At4g14310 8-bladed propeller" evidence="2">
    <location>
        <begin position="768"/>
        <end position="1041"/>
    </location>
</feature>
<dbReference type="PANTHER" id="PTHR35492:SF1">
    <property type="entry name" value="TRANSDUCIN_WD40 REPEAT-LIKE SUPERFAMILY PROTEIN"/>
    <property type="match status" value="1"/>
</dbReference>
<evidence type="ECO:0000256" key="1">
    <source>
        <dbReference type="SAM" id="MobiDB-lite"/>
    </source>
</evidence>
<proteinExistence type="predicted"/>
<feature type="compositionally biased region" description="Basic and acidic residues" evidence="1">
    <location>
        <begin position="60"/>
        <end position="69"/>
    </location>
</feature>
<reference evidence="3 4" key="1">
    <citation type="journal article" date="2016" name="Sci. Rep.">
        <title>The Dendrobium catenatum Lindl. genome sequence provides insights into polysaccharide synthase, floral development and adaptive evolution.</title>
        <authorList>
            <person name="Zhang G.Q."/>
            <person name="Xu Q."/>
            <person name="Bian C."/>
            <person name="Tsai W.C."/>
            <person name="Yeh C.M."/>
            <person name="Liu K.W."/>
            <person name="Yoshida K."/>
            <person name="Zhang L.S."/>
            <person name="Chang S.B."/>
            <person name="Chen F."/>
            <person name="Shi Y."/>
            <person name="Su Y.Y."/>
            <person name="Zhang Y.Q."/>
            <person name="Chen L.J."/>
            <person name="Yin Y."/>
            <person name="Lin M."/>
            <person name="Huang H."/>
            <person name="Deng H."/>
            <person name="Wang Z.W."/>
            <person name="Zhu S.L."/>
            <person name="Zhao X."/>
            <person name="Deng C."/>
            <person name="Niu S.C."/>
            <person name="Huang J."/>
            <person name="Wang M."/>
            <person name="Liu G.H."/>
            <person name="Yang H.J."/>
            <person name="Xiao X.J."/>
            <person name="Hsiao Y.Y."/>
            <person name="Wu W.L."/>
            <person name="Chen Y.Y."/>
            <person name="Mitsuda N."/>
            <person name="Ohme-Takagi M."/>
            <person name="Luo Y.B."/>
            <person name="Van de Peer Y."/>
            <person name="Liu Z.J."/>
        </authorList>
    </citation>
    <scope>NUCLEOTIDE SEQUENCE [LARGE SCALE GENOMIC DNA]</scope>
    <source>
        <tissue evidence="3">The whole plant</tissue>
    </source>
</reference>
<gene>
    <name evidence="3" type="ORF">MA16_Dca025153</name>
</gene>
<dbReference type="AlphaFoldDB" id="A0A2I0VXF1"/>
<reference evidence="3 4" key="2">
    <citation type="journal article" date="2017" name="Nature">
        <title>The Apostasia genome and the evolution of orchids.</title>
        <authorList>
            <person name="Zhang G.Q."/>
            <person name="Liu K.W."/>
            <person name="Li Z."/>
            <person name="Lohaus R."/>
            <person name="Hsiao Y.Y."/>
            <person name="Niu S.C."/>
            <person name="Wang J.Y."/>
            <person name="Lin Y.C."/>
            <person name="Xu Q."/>
            <person name="Chen L.J."/>
            <person name="Yoshida K."/>
            <person name="Fujiwara S."/>
            <person name="Wang Z.W."/>
            <person name="Zhang Y.Q."/>
            <person name="Mitsuda N."/>
            <person name="Wang M."/>
            <person name="Liu G.H."/>
            <person name="Pecoraro L."/>
            <person name="Huang H.X."/>
            <person name="Xiao X.J."/>
            <person name="Lin M."/>
            <person name="Wu X.Y."/>
            <person name="Wu W.L."/>
            <person name="Chen Y.Y."/>
            <person name="Chang S.B."/>
            <person name="Sakamoto S."/>
            <person name="Ohme-Takagi M."/>
            <person name="Yagi M."/>
            <person name="Zeng S.J."/>
            <person name="Shen C.Y."/>
            <person name="Yeh C.M."/>
            <person name="Luo Y.B."/>
            <person name="Tsai W.C."/>
            <person name="Van de Peer Y."/>
            <person name="Liu Z.J."/>
        </authorList>
    </citation>
    <scope>NUCLEOTIDE SEQUENCE [LARGE SCALE GENOMIC DNA]</scope>
    <source>
        <tissue evidence="3">The whole plant</tissue>
    </source>
</reference>
<name>A0A2I0VXF1_9ASPA</name>
<dbReference type="InterPro" id="IPR057442">
    <property type="entry name" value="Beta-prop_At4g14310"/>
</dbReference>
<evidence type="ECO:0000313" key="3">
    <source>
        <dbReference type="EMBL" id="PKU68092.1"/>
    </source>
</evidence>
<sequence length="1046" mass="113936">MSSRLKERGGAGGKIIACKTSKTLPLHNRQDKPRSQSIPLAAAQKELPRLVSASRYSIPRFDHHGKENPRPISAGRPSMACCSTGNDKPRPLSAGRATVARSDNPLPKHAEKSVAAVLRSTSSLSRGKVADFHGDAITRISSFGERRSFSGFRAFDKELAAKAQLGKNPGVKSEKYVNLMRGVTDGCKSKGCLGAKPQRSSYEALKKVGRKAEEPYIGPSDSHNSVGKDFSGPNMEPVDRIGSNEVGGLESHGEKVFLVEVKHIDKCGQGDETAGIDNDEVRKARSSMTIDVKPFNNSENKGTLDLVSKSLCKTGGVCVDNTSVHMEKNCLNSQPDDNANASNDFGNSQGELANTSLIRVHHRKEAVQLDIEAVKAKGNDGLGSVKDACTANRYQSNLHEKLALLEGKVQKIALEIKQTKDMLDKNKPGKSGLVLSDIQKKILGVEKAVDNIKDGAKFEILSSYSGKFDDCGISNLTEIPRNSLPSIKSSEHEKLEARFFPHHKLMRERISSVISGEQIKCCKVAYSRMNGAQNISDGFNDENPIALEFLASLREEQPKPKKFDVNVQLTNGMANKMQPENTSSGQCDASSMIRGQQQEVALESNEKLEEIGTPENNPPSMSCVATEDSTIYQLSEIGQKVSTGGWFVSGGEAVLLAHDDNSCSYYDISNSEVKSEYKAPAGFPTNLWGDCWLIRAPGIDGCSGQYVVAASAGNALESGFCSWDFYTKDVKAFLVVGGKDNSFSGSSSRTGFTSMAARSSLRTSSLLESQSCWCRPCGPLLISTFSRQKVVNAYDIRDGDLVMTWEVNNPVAEMEYSSPLQWRNKGKVIIAEREAITLWDVNSLNPQPTLSVPFVGKKFYSLHVNNTDAEIGAGVRQRASSTEVEGNDGVLCTQDGVNVFDFRIPSGVGLKISRHGGDGLSIFSRSDSIFLGSTEGRLSARSSSPRSLIEHFSLRKGSLITTYMMPGFNSHYHHSSITQVWGNSDFVMGICGMGLFVFDALNDSGDTDVVKETIGPDDLFRPTFDYMESRALVISRDRPAFWKYLL</sequence>
<feature type="region of interest" description="Disordered" evidence="1">
    <location>
        <begin position="1"/>
        <end position="43"/>
    </location>
</feature>
<keyword evidence="4" id="KW-1185">Reference proteome</keyword>
<dbReference type="OrthoDB" id="1907242at2759"/>
<protein>
    <recommendedName>
        <fullName evidence="2">At4g14310 8-bladed propeller domain-containing protein</fullName>
    </recommendedName>
</protein>
<evidence type="ECO:0000259" key="2">
    <source>
        <dbReference type="Pfam" id="PF25465"/>
    </source>
</evidence>
<dbReference type="InterPro" id="IPR045289">
    <property type="entry name" value="At4g14310-like"/>
</dbReference>
<dbReference type="EMBL" id="KZ503131">
    <property type="protein sequence ID" value="PKU68092.1"/>
    <property type="molecule type" value="Genomic_DNA"/>
</dbReference>
<dbReference type="Proteomes" id="UP000233837">
    <property type="component" value="Unassembled WGS sequence"/>
</dbReference>